<evidence type="ECO:0000256" key="6">
    <source>
        <dbReference type="ARBA" id="ARBA00023136"/>
    </source>
</evidence>
<dbReference type="PANTHER" id="PTHR30558">
    <property type="entry name" value="EXBD MEMBRANE COMPONENT OF PMF-DRIVEN MACROMOLECULE IMPORT SYSTEM"/>
    <property type="match status" value="1"/>
</dbReference>
<keyword evidence="4 7" id="KW-0812">Transmembrane</keyword>
<keyword evidence="5 9" id="KW-1133">Transmembrane helix</keyword>
<dbReference type="Gene3D" id="3.30.420.270">
    <property type="match status" value="1"/>
</dbReference>
<sequence>MKVNLEPTAPEVRIEIIPLIDVIFCILTFFILAALGLTRQQAISLDLPKATTGAPQVREMLVVSVDPVGQTYVEKEPVSRDQLKQILLNYTKTQPNGLMVLNASQLVSYNEVVQVLDLLRSVGGNRVALATAPEGNAQATPTPSILPPPPVSNPSLDPVQPFGSPGSGLGAPPLPSNPTRAPGTTPSTTRTP</sequence>
<feature type="compositionally biased region" description="Polar residues" evidence="8">
    <location>
        <begin position="177"/>
        <end position="192"/>
    </location>
</feature>
<protein>
    <submittedName>
        <fullName evidence="10">Biopolymer transport protein ExbD/TolR</fullName>
    </submittedName>
</protein>
<evidence type="ECO:0000313" key="10">
    <source>
        <dbReference type="EMBL" id="CAA9589593.1"/>
    </source>
</evidence>
<evidence type="ECO:0000256" key="9">
    <source>
        <dbReference type="SAM" id="Phobius"/>
    </source>
</evidence>
<evidence type="ECO:0000256" key="7">
    <source>
        <dbReference type="RuleBase" id="RU003879"/>
    </source>
</evidence>
<gene>
    <name evidence="10" type="ORF">AVDCRST_MAG81-5003</name>
</gene>
<dbReference type="GO" id="GO:0022857">
    <property type="term" value="F:transmembrane transporter activity"/>
    <property type="evidence" value="ECO:0007669"/>
    <property type="project" value="InterPro"/>
</dbReference>
<feature type="region of interest" description="Disordered" evidence="8">
    <location>
        <begin position="133"/>
        <end position="192"/>
    </location>
</feature>
<dbReference type="AlphaFoldDB" id="A0A6J4VU77"/>
<comment type="similarity">
    <text evidence="2 7">Belongs to the ExbD/TolR family.</text>
</comment>
<proteinExistence type="inferred from homology"/>
<dbReference type="GO" id="GO:0005886">
    <property type="term" value="C:plasma membrane"/>
    <property type="evidence" value="ECO:0007669"/>
    <property type="project" value="UniProtKB-SubCell"/>
</dbReference>
<accession>A0A6J4VU77</accession>
<evidence type="ECO:0000256" key="1">
    <source>
        <dbReference type="ARBA" id="ARBA00004162"/>
    </source>
</evidence>
<organism evidence="10">
    <name type="scientific">uncultured Synechococcales cyanobacterium</name>
    <dbReference type="NCBI Taxonomy" id="1936017"/>
    <lineage>
        <taxon>Bacteria</taxon>
        <taxon>Bacillati</taxon>
        <taxon>Cyanobacteriota</taxon>
        <taxon>Cyanophyceae</taxon>
        <taxon>Synechococcales</taxon>
        <taxon>environmental samples</taxon>
    </lineage>
</organism>
<evidence type="ECO:0000256" key="3">
    <source>
        <dbReference type="ARBA" id="ARBA00022475"/>
    </source>
</evidence>
<dbReference type="GO" id="GO:0015031">
    <property type="term" value="P:protein transport"/>
    <property type="evidence" value="ECO:0007669"/>
    <property type="project" value="UniProtKB-KW"/>
</dbReference>
<dbReference type="EMBL" id="CADCWO010000246">
    <property type="protein sequence ID" value="CAA9589593.1"/>
    <property type="molecule type" value="Genomic_DNA"/>
</dbReference>
<dbReference type="Pfam" id="PF02472">
    <property type="entry name" value="ExbD"/>
    <property type="match status" value="1"/>
</dbReference>
<evidence type="ECO:0000256" key="8">
    <source>
        <dbReference type="SAM" id="MobiDB-lite"/>
    </source>
</evidence>
<comment type="subcellular location">
    <subcellularLocation>
        <location evidence="1">Cell membrane</location>
        <topology evidence="1">Single-pass membrane protein</topology>
    </subcellularLocation>
    <subcellularLocation>
        <location evidence="7">Cell membrane</location>
        <topology evidence="7">Single-pass type II membrane protein</topology>
    </subcellularLocation>
</comment>
<dbReference type="InterPro" id="IPR003400">
    <property type="entry name" value="ExbD"/>
</dbReference>
<reference evidence="10" key="1">
    <citation type="submission" date="2020-02" db="EMBL/GenBank/DDBJ databases">
        <authorList>
            <person name="Meier V. D."/>
        </authorList>
    </citation>
    <scope>NUCLEOTIDE SEQUENCE</scope>
    <source>
        <strain evidence="10">AVDCRST_MAG81</strain>
    </source>
</reference>
<dbReference type="PANTHER" id="PTHR30558:SF3">
    <property type="entry name" value="BIOPOLYMER TRANSPORT PROTEIN EXBD-RELATED"/>
    <property type="match status" value="1"/>
</dbReference>
<evidence type="ECO:0000256" key="4">
    <source>
        <dbReference type="ARBA" id="ARBA00022692"/>
    </source>
</evidence>
<keyword evidence="7" id="KW-0813">Transport</keyword>
<keyword evidence="7" id="KW-0653">Protein transport</keyword>
<keyword evidence="6 9" id="KW-0472">Membrane</keyword>
<name>A0A6J4VU77_9CYAN</name>
<evidence type="ECO:0000256" key="5">
    <source>
        <dbReference type="ARBA" id="ARBA00022989"/>
    </source>
</evidence>
<feature type="transmembrane region" description="Helical" evidence="9">
    <location>
        <begin position="16"/>
        <end position="37"/>
    </location>
</feature>
<keyword evidence="3" id="KW-1003">Cell membrane</keyword>
<evidence type="ECO:0000256" key="2">
    <source>
        <dbReference type="ARBA" id="ARBA00005811"/>
    </source>
</evidence>